<evidence type="ECO:0000313" key="3">
    <source>
        <dbReference type="Proteomes" id="UP001515480"/>
    </source>
</evidence>
<evidence type="ECO:0000259" key="1">
    <source>
        <dbReference type="Pfam" id="PF10021"/>
    </source>
</evidence>
<reference evidence="2 3" key="1">
    <citation type="journal article" date="2024" name="Science">
        <title>Giant polyketide synthase enzymes in the biosynthesis of giant marine polyether toxins.</title>
        <authorList>
            <person name="Fallon T.R."/>
            <person name="Shende V.V."/>
            <person name="Wierzbicki I.H."/>
            <person name="Pendleton A.L."/>
            <person name="Watervoot N.F."/>
            <person name="Auber R.P."/>
            <person name="Gonzalez D.J."/>
            <person name="Wisecaver J.H."/>
            <person name="Moore B.S."/>
        </authorList>
    </citation>
    <scope>NUCLEOTIDE SEQUENCE [LARGE SCALE GENOMIC DNA]</scope>
    <source>
        <strain evidence="2 3">12B1</strain>
    </source>
</reference>
<dbReference type="Proteomes" id="UP001515480">
    <property type="component" value="Unassembled WGS sequence"/>
</dbReference>
<dbReference type="Pfam" id="PF10021">
    <property type="entry name" value="PARG_cat_microb"/>
    <property type="match status" value="1"/>
</dbReference>
<evidence type="ECO:0000313" key="2">
    <source>
        <dbReference type="EMBL" id="KAL1503217.1"/>
    </source>
</evidence>
<gene>
    <name evidence="2" type="ORF">AB1Y20_011273</name>
</gene>
<name>A0AB34IM40_PRYPA</name>
<dbReference type="EMBL" id="JBGBPQ010000022">
    <property type="protein sequence ID" value="KAL1503217.1"/>
    <property type="molecule type" value="Genomic_DNA"/>
</dbReference>
<dbReference type="PANTHER" id="PTHR35596">
    <property type="entry name" value="DUF2263 DOMAIN-CONTAINING PROTEIN"/>
    <property type="match status" value="1"/>
</dbReference>
<dbReference type="InterPro" id="IPR019261">
    <property type="entry name" value="PARG_cat_microbial"/>
</dbReference>
<dbReference type="InterPro" id="IPR043472">
    <property type="entry name" value="Macro_dom-like"/>
</dbReference>
<organism evidence="2 3">
    <name type="scientific">Prymnesium parvum</name>
    <name type="common">Toxic golden alga</name>
    <dbReference type="NCBI Taxonomy" id="97485"/>
    <lineage>
        <taxon>Eukaryota</taxon>
        <taxon>Haptista</taxon>
        <taxon>Haptophyta</taxon>
        <taxon>Prymnesiophyceae</taxon>
        <taxon>Prymnesiales</taxon>
        <taxon>Prymnesiaceae</taxon>
        <taxon>Prymnesium</taxon>
    </lineage>
</organism>
<dbReference type="AlphaFoldDB" id="A0AB34IM40"/>
<dbReference type="PANTHER" id="PTHR35596:SF1">
    <property type="entry name" value="MICROBIAL-TYPE PARG CATALYTIC DOMAIN-CONTAINING PROTEIN"/>
    <property type="match status" value="1"/>
</dbReference>
<dbReference type="Gene3D" id="3.40.220.10">
    <property type="entry name" value="Leucine Aminopeptidase, subunit E, domain 1"/>
    <property type="match status" value="1"/>
</dbReference>
<accession>A0AB34IM40</accession>
<dbReference type="SUPFAM" id="SSF52949">
    <property type="entry name" value="Macro domain-like"/>
    <property type="match status" value="1"/>
</dbReference>
<feature type="domain" description="Microbial-type PARG catalytic" evidence="1">
    <location>
        <begin position="73"/>
        <end position="145"/>
    </location>
</feature>
<comment type="caution">
    <text evidence="2">The sequence shown here is derived from an EMBL/GenBank/DDBJ whole genome shotgun (WGS) entry which is preliminary data.</text>
</comment>
<sequence>MFVSPRRPTSLKDDPSDTHAFGRVLREAQPWWPSGTSSRISILRDTLNALGSPSARRRYHQLAKSNLARWAAAAAPAASPVVEVRCGDWGEVALAATKEYGAMFACLNMANAYTPGGGYVEGSPAQEENMFRRTDCHFSIRRATDLQFGGEASHERYTEEMSALLNAEDGRVYLDTAAPRVCLRGPEDRAAADLGYAWLADEEVFPFLELRAAALDMRTGVTFDADDARRRVRAQFDTLHAAGVRHAVLSAFGCGAFGNPADQVAAIYKEELDRRHGQFDKIIFAIFHPGYGPDNIGAFRRAFEGQEGSDPGPTV</sequence>
<protein>
    <recommendedName>
        <fullName evidence="1">Microbial-type PARG catalytic domain-containing protein</fullName>
    </recommendedName>
</protein>
<keyword evidence="3" id="KW-1185">Reference proteome</keyword>
<proteinExistence type="predicted"/>